<keyword evidence="5" id="KW-1185">Reference proteome</keyword>
<dbReference type="EC" id="3.2.1.4" evidence="4"/>
<proteinExistence type="predicted"/>
<feature type="domain" description="SLH" evidence="3">
    <location>
        <begin position="98"/>
        <end position="152"/>
    </location>
</feature>
<keyword evidence="4" id="KW-0326">Glycosidase</keyword>
<keyword evidence="4" id="KW-0378">Hydrolase</keyword>
<reference evidence="4 5" key="1">
    <citation type="submission" date="2017-03" db="EMBL/GenBank/DDBJ databases">
        <title>Genome sequence of Clostridium hungatei DSM 14427.</title>
        <authorList>
            <person name="Poehlein A."/>
            <person name="Daniel R."/>
        </authorList>
    </citation>
    <scope>NUCLEOTIDE SEQUENCE [LARGE SCALE GENOMIC DNA]</scope>
    <source>
        <strain evidence="4 5">DSM 14427</strain>
    </source>
</reference>
<keyword evidence="2" id="KW-0732">Signal</keyword>
<accession>A0A1V4SK33</accession>
<evidence type="ECO:0000313" key="4">
    <source>
        <dbReference type="EMBL" id="OPX44230.1"/>
    </source>
</evidence>
<dbReference type="GO" id="GO:0008810">
    <property type="term" value="F:cellulase activity"/>
    <property type="evidence" value="ECO:0007669"/>
    <property type="project" value="UniProtKB-EC"/>
</dbReference>
<dbReference type="RefSeq" id="WP_080064232.1">
    <property type="nucleotide sequence ID" value="NZ_MZGX01000010.1"/>
</dbReference>
<comment type="caution">
    <text evidence="4">The sequence shown here is derived from an EMBL/GenBank/DDBJ whole genome shotgun (WGS) entry which is preliminary data.</text>
</comment>
<dbReference type="OrthoDB" id="1738107at2"/>
<dbReference type="STRING" id="48256.CLHUN_17840"/>
<dbReference type="EMBL" id="MZGX01000010">
    <property type="protein sequence ID" value="OPX44230.1"/>
    <property type="molecule type" value="Genomic_DNA"/>
</dbReference>
<feature type="signal peptide" evidence="2">
    <location>
        <begin position="1"/>
        <end position="24"/>
    </location>
</feature>
<feature type="chain" id="PRO_5039692820" evidence="2">
    <location>
        <begin position="25"/>
        <end position="429"/>
    </location>
</feature>
<dbReference type="PANTHER" id="PTHR43308">
    <property type="entry name" value="OUTER MEMBRANE PROTEIN ALPHA-RELATED"/>
    <property type="match status" value="1"/>
</dbReference>
<sequence>MNFVSKTAKAAIISVLIVSISVLANFQAISADSGARFTDVKATSWYSAYVEKLVKLKITSGTGNNKFGPDKNVTRAEFVTFVCKATGLEKLKGYDLEDTSGHWAAEWITAAVTAGIIDRGTSFEPNKAVTRQQAVEMLCRALKLQADTAMQTPYADVDTEPGYSSTAYKEYLMLGTLSDNKRYFKPDSNITRAETAAVIVNVYDYKTNPDKFRAGKLAEAQEEKAAREEAVRFAAWKDSVKNVPATLLSNTKGLYRPSVYESHKYLQSTDYLKNWGAKYKMTPEEFEKELVRVGTKYGNVWANADYRKLAELEANLRSLWEKNVINNYLKRNLDYVKNNTLVSEGDFTTSTGMLVFADFGNPVLRGTMKCKYLNSTSTKVLNADCVEATGKHLELGVWYEQDFEIHFLPEDEGLKVTSMNSISGIRISK</sequence>
<name>A0A1V4SK33_RUMHU</name>
<dbReference type="PROSITE" id="PS51272">
    <property type="entry name" value="SLH"/>
    <property type="match status" value="2"/>
</dbReference>
<dbReference type="PANTHER" id="PTHR43308:SF5">
    <property type="entry name" value="S-LAYER PROTEIN _ PEPTIDOGLYCAN ENDO-BETA-N-ACETYLGLUCOSAMINIDASE"/>
    <property type="match status" value="1"/>
</dbReference>
<evidence type="ECO:0000313" key="5">
    <source>
        <dbReference type="Proteomes" id="UP000191554"/>
    </source>
</evidence>
<feature type="domain" description="SLH" evidence="3">
    <location>
        <begin position="33"/>
        <end position="96"/>
    </location>
</feature>
<evidence type="ECO:0000256" key="1">
    <source>
        <dbReference type="ARBA" id="ARBA00022737"/>
    </source>
</evidence>
<dbReference type="InterPro" id="IPR051465">
    <property type="entry name" value="Cell_Envelope_Struct_Comp"/>
</dbReference>
<organism evidence="4 5">
    <name type="scientific">Ruminiclostridium hungatei</name>
    <name type="common">Clostridium hungatei</name>
    <dbReference type="NCBI Taxonomy" id="48256"/>
    <lineage>
        <taxon>Bacteria</taxon>
        <taxon>Bacillati</taxon>
        <taxon>Bacillota</taxon>
        <taxon>Clostridia</taxon>
        <taxon>Eubacteriales</taxon>
        <taxon>Oscillospiraceae</taxon>
        <taxon>Ruminiclostridium</taxon>
    </lineage>
</organism>
<keyword evidence="1" id="KW-0677">Repeat</keyword>
<protein>
    <submittedName>
        <fullName evidence="4">Endoglucanase</fullName>
        <ecNumber evidence="4">3.2.1.4</ecNumber>
    </submittedName>
</protein>
<dbReference type="Proteomes" id="UP000191554">
    <property type="component" value="Unassembled WGS sequence"/>
</dbReference>
<evidence type="ECO:0000256" key="2">
    <source>
        <dbReference type="SAM" id="SignalP"/>
    </source>
</evidence>
<gene>
    <name evidence="4" type="ORF">CLHUN_17840</name>
</gene>
<evidence type="ECO:0000259" key="3">
    <source>
        <dbReference type="PROSITE" id="PS51272"/>
    </source>
</evidence>
<dbReference type="Pfam" id="PF00395">
    <property type="entry name" value="SLH"/>
    <property type="match status" value="3"/>
</dbReference>
<dbReference type="AlphaFoldDB" id="A0A1V4SK33"/>
<dbReference type="InterPro" id="IPR001119">
    <property type="entry name" value="SLH_dom"/>
</dbReference>